<keyword evidence="14" id="KW-1185">Reference proteome</keyword>
<dbReference type="SUPFAM" id="SSF55874">
    <property type="entry name" value="ATPase domain of HSP90 chaperone/DNA topoisomerase II/histidine kinase"/>
    <property type="match status" value="2"/>
</dbReference>
<dbReference type="GO" id="GO:0016020">
    <property type="term" value="C:membrane"/>
    <property type="evidence" value="ECO:0007669"/>
    <property type="project" value="InterPro"/>
</dbReference>
<feature type="transmembrane region" description="Helical" evidence="10">
    <location>
        <begin position="360"/>
        <end position="379"/>
    </location>
</feature>
<dbReference type="Pfam" id="PF00512">
    <property type="entry name" value="HisKA"/>
    <property type="match status" value="1"/>
</dbReference>
<feature type="transmembrane region" description="Helical" evidence="10">
    <location>
        <begin position="332"/>
        <end position="353"/>
    </location>
</feature>
<sequence>MTKRKTILITGSFFFALFLIRIIWAFLQSSPDHPCAVRGELDLRGFDFTKDRTVALDGDWEFYPGKFVMRSGSNAISSEEGRMFIQVPGKWNSSISAHNSPYGYGSYRLRVKVNPDNELTYGIRVSNVRTSAELYVNDRLVAGEGQPAENKQQYTARSMPYTAAFKADTGEIDIVVQAANYDNSTQGGLVESIRFGSERAVDKEVGFSVNMQLVVCVVLMIHALYALILYAIGTRQKALIYFFMLVVSTVLMTLLDDDKLLLVWLPAIDYEWSMKLVLLSFIGVAAFLLQFAKSLLPEHAKNSVFRWFPVLCAMAAISIVLLPAGLARGGLIVYYALDLLACVYFLTFSLRTVLKNDKDAIYLVVGLTGILTNIMGGYLKGLLDMGYYPIDLIVAFLAFASFWFKRYFRQSDQTAKLAEKLRKADKLKDDFLANTSHELRNPLHGILNIAQTVLDTGMKDQDDKNKENMKLLISVGKRMSYMLNDLLDMTRLQENGIRLHIGSVRVQGVASGVTDMLRFMTEGKPIRIVNDIPANFPPVMADENRLTQILFNLLHNAVKYTDQGQIAIKAEVKDGKANIIVADTGIGIDLETRQRMFAPYEQGDSGITAIGGGLGLGLSICKQLVELHGSALEVNSIPGQGSVFSFALRLSDSSTRQGEAAMLAPLPPVYAETAVSAEAAVSASPEPRGDISGLESAIGSDRPNLLVIDDDAVNLNILSSLLASEKYNVVTAASGRDALAILDTREWDLIITDIMMPHMSGYELSRFVRERFSVSELPILLLTARGRPEDIGTGFLSGANDYVTKPVDAMELKSRVRALTELKQSVRDRLRMEAAWLQAQIQPHFLYNTLNSIAALSEIDNEKMSALLEAFGHYLRASFDFRNLERLVPLEHELGLVRSYLYIEKERFDDRLSIRWEVDEGIQLQVPPLSIQPLVENAVRHGLLSREEGGEIHIRISANEHEAEISVADNGVGMDEEEARRVLDSRQDVKAGIGLSNTDRRLKQLYGKGLQIRSVPNQGTIVSFVVPT</sequence>
<feature type="transmembrane region" description="Helical" evidence="10">
    <location>
        <begin position="7"/>
        <end position="27"/>
    </location>
</feature>
<dbReference type="CDD" id="cd17574">
    <property type="entry name" value="REC_OmpR"/>
    <property type="match status" value="1"/>
</dbReference>
<evidence type="ECO:0000256" key="3">
    <source>
        <dbReference type="ARBA" id="ARBA00022553"/>
    </source>
</evidence>
<dbReference type="InterPro" id="IPR010559">
    <property type="entry name" value="Sig_transdc_His_kin_internal"/>
</dbReference>
<keyword evidence="6" id="KW-0418">Kinase</keyword>
<dbReference type="Gene3D" id="3.30.565.10">
    <property type="entry name" value="Histidine kinase-like ATPase, C-terminal domain"/>
    <property type="match status" value="2"/>
</dbReference>
<dbReference type="SUPFAM" id="SSF49785">
    <property type="entry name" value="Galactose-binding domain-like"/>
    <property type="match status" value="1"/>
</dbReference>
<evidence type="ECO:0000256" key="4">
    <source>
        <dbReference type="ARBA" id="ARBA00022679"/>
    </source>
</evidence>
<dbReference type="PROSITE" id="PS50109">
    <property type="entry name" value="HIS_KIN"/>
    <property type="match status" value="2"/>
</dbReference>
<dbReference type="InterPro" id="IPR036097">
    <property type="entry name" value="HisK_dim/P_sf"/>
</dbReference>
<dbReference type="PANTHER" id="PTHR43547">
    <property type="entry name" value="TWO-COMPONENT HISTIDINE KINASE"/>
    <property type="match status" value="1"/>
</dbReference>
<dbReference type="GO" id="GO:0000155">
    <property type="term" value="F:phosphorelay sensor kinase activity"/>
    <property type="evidence" value="ECO:0007669"/>
    <property type="project" value="InterPro"/>
</dbReference>
<dbReference type="InterPro" id="IPR005467">
    <property type="entry name" value="His_kinase_dom"/>
</dbReference>
<dbReference type="InterPro" id="IPR003661">
    <property type="entry name" value="HisK_dim/P_dom"/>
</dbReference>
<keyword evidence="10" id="KW-0472">Membrane</keyword>
<feature type="transmembrane region" description="Helical" evidence="10">
    <location>
        <begin position="275"/>
        <end position="292"/>
    </location>
</feature>
<keyword evidence="10" id="KW-1133">Transmembrane helix</keyword>
<evidence type="ECO:0000256" key="9">
    <source>
        <dbReference type="PROSITE-ProRule" id="PRU00169"/>
    </source>
</evidence>
<dbReference type="Gene3D" id="2.60.120.260">
    <property type="entry name" value="Galactose-binding domain-like"/>
    <property type="match status" value="1"/>
</dbReference>
<feature type="modified residue" description="4-aspartylphosphate" evidence="9">
    <location>
        <position position="753"/>
    </location>
</feature>
<accession>A0A7X0RQP0</accession>
<dbReference type="PANTHER" id="PTHR43547:SF2">
    <property type="entry name" value="HYBRID SIGNAL TRANSDUCTION HISTIDINE KINASE C"/>
    <property type="match status" value="1"/>
</dbReference>
<keyword evidence="5" id="KW-0547">Nucleotide-binding</keyword>
<reference evidence="13 14" key="1">
    <citation type="submission" date="2020-08" db="EMBL/GenBank/DDBJ databases">
        <title>Cohnella phylogeny.</title>
        <authorList>
            <person name="Dunlap C."/>
        </authorList>
    </citation>
    <scope>NUCLEOTIDE SEQUENCE [LARGE SCALE GENOMIC DNA]</scope>
    <source>
        <strain evidence="13 14">DSM 28246</strain>
    </source>
</reference>
<dbReference type="Pfam" id="PF07695">
    <property type="entry name" value="7TMR-DISM_7TM"/>
    <property type="match status" value="1"/>
</dbReference>
<dbReference type="InterPro" id="IPR001789">
    <property type="entry name" value="Sig_transdc_resp-reg_receiver"/>
</dbReference>
<feature type="domain" description="Response regulatory" evidence="12">
    <location>
        <begin position="704"/>
        <end position="820"/>
    </location>
</feature>
<dbReference type="GO" id="GO:0005524">
    <property type="term" value="F:ATP binding"/>
    <property type="evidence" value="ECO:0007669"/>
    <property type="project" value="UniProtKB-KW"/>
</dbReference>
<evidence type="ECO:0000313" key="13">
    <source>
        <dbReference type="EMBL" id="MBB6671882.1"/>
    </source>
</evidence>
<comment type="caution">
    <text evidence="13">The sequence shown here is derived from an EMBL/GenBank/DDBJ whole genome shotgun (WGS) entry which is preliminary data.</text>
</comment>
<dbReference type="SMART" id="SM00388">
    <property type="entry name" value="HisKA"/>
    <property type="match status" value="1"/>
</dbReference>
<dbReference type="SMART" id="SM00387">
    <property type="entry name" value="HATPase_c"/>
    <property type="match status" value="2"/>
</dbReference>
<feature type="transmembrane region" description="Helical" evidence="10">
    <location>
        <begin position="238"/>
        <end position="255"/>
    </location>
</feature>
<keyword evidence="8" id="KW-0902">Two-component regulatory system</keyword>
<dbReference type="SUPFAM" id="SSF47384">
    <property type="entry name" value="Homodimeric domain of signal transducing histidine kinase"/>
    <property type="match status" value="1"/>
</dbReference>
<evidence type="ECO:0000256" key="8">
    <source>
        <dbReference type="ARBA" id="ARBA00023012"/>
    </source>
</evidence>
<dbReference type="InterPro" id="IPR036890">
    <property type="entry name" value="HATPase_C_sf"/>
</dbReference>
<dbReference type="EC" id="2.7.13.3" evidence="2"/>
<feature type="transmembrane region" description="Helical" evidence="10">
    <location>
        <begin position="211"/>
        <end position="231"/>
    </location>
</feature>
<keyword evidence="7" id="KW-0067">ATP-binding</keyword>
<dbReference type="InterPro" id="IPR011623">
    <property type="entry name" value="7TMR_DISM_rcpt_extracell_dom1"/>
</dbReference>
<dbReference type="InterPro" id="IPR004358">
    <property type="entry name" value="Sig_transdc_His_kin-like_C"/>
</dbReference>
<dbReference type="InterPro" id="IPR003594">
    <property type="entry name" value="HATPase_dom"/>
</dbReference>
<keyword evidence="4" id="KW-0808">Transferase</keyword>
<dbReference type="Pfam" id="PF06580">
    <property type="entry name" value="His_kinase"/>
    <property type="match status" value="1"/>
</dbReference>
<keyword evidence="3 9" id="KW-0597">Phosphoprotein</keyword>
<evidence type="ECO:0000256" key="5">
    <source>
        <dbReference type="ARBA" id="ARBA00022741"/>
    </source>
</evidence>
<feature type="domain" description="Histidine kinase" evidence="11">
    <location>
        <begin position="434"/>
        <end position="652"/>
    </location>
</feature>
<dbReference type="CDD" id="cd00082">
    <property type="entry name" value="HisKA"/>
    <property type="match status" value="1"/>
</dbReference>
<dbReference type="Gene3D" id="3.40.50.2300">
    <property type="match status" value="1"/>
</dbReference>
<name>A0A7X0RQP0_9BACL</name>
<evidence type="ECO:0000256" key="10">
    <source>
        <dbReference type="SAM" id="Phobius"/>
    </source>
</evidence>
<dbReference type="InterPro" id="IPR008979">
    <property type="entry name" value="Galactose-bd-like_sf"/>
</dbReference>
<feature type="domain" description="Histidine kinase" evidence="11">
    <location>
        <begin position="931"/>
        <end position="1028"/>
    </location>
</feature>
<protein>
    <recommendedName>
        <fullName evidence="2">histidine kinase</fullName>
        <ecNumber evidence="2">2.7.13.3</ecNumber>
    </recommendedName>
</protein>
<dbReference type="Pfam" id="PF02518">
    <property type="entry name" value="HATPase_c"/>
    <property type="match status" value="2"/>
</dbReference>
<evidence type="ECO:0000259" key="11">
    <source>
        <dbReference type="PROSITE" id="PS50109"/>
    </source>
</evidence>
<dbReference type="SUPFAM" id="SSF52172">
    <property type="entry name" value="CheY-like"/>
    <property type="match status" value="1"/>
</dbReference>
<dbReference type="PRINTS" id="PR00344">
    <property type="entry name" value="BCTRLSENSOR"/>
</dbReference>
<dbReference type="Pfam" id="PF00072">
    <property type="entry name" value="Response_reg"/>
    <property type="match status" value="1"/>
</dbReference>
<organism evidence="13 14">
    <name type="scientific">Cohnella nanjingensis</name>
    <dbReference type="NCBI Taxonomy" id="1387779"/>
    <lineage>
        <taxon>Bacteria</taxon>
        <taxon>Bacillati</taxon>
        <taxon>Bacillota</taxon>
        <taxon>Bacilli</taxon>
        <taxon>Bacillales</taxon>
        <taxon>Paenibacillaceae</taxon>
        <taxon>Cohnella</taxon>
    </lineage>
</organism>
<dbReference type="Gene3D" id="1.10.287.130">
    <property type="match status" value="1"/>
</dbReference>
<evidence type="ECO:0000256" key="2">
    <source>
        <dbReference type="ARBA" id="ARBA00012438"/>
    </source>
</evidence>
<dbReference type="RefSeq" id="WP_185143361.1">
    <property type="nucleotide sequence ID" value="NZ_JACJVP010000024.1"/>
</dbReference>
<evidence type="ECO:0000256" key="7">
    <source>
        <dbReference type="ARBA" id="ARBA00022840"/>
    </source>
</evidence>
<evidence type="ECO:0000256" key="6">
    <source>
        <dbReference type="ARBA" id="ARBA00022777"/>
    </source>
</evidence>
<evidence type="ECO:0000313" key="14">
    <source>
        <dbReference type="Proteomes" id="UP000547209"/>
    </source>
</evidence>
<feature type="transmembrane region" description="Helical" evidence="10">
    <location>
        <begin position="304"/>
        <end position="326"/>
    </location>
</feature>
<dbReference type="Proteomes" id="UP000547209">
    <property type="component" value="Unassembled WGS sequence"/>
</dbReference>
<evidence type="ECO:0000256" key="1">
    <source>
        <dbReference type="ARBA" id="ARBA00000085"/>
    </source>
</evidence>
<keyword evidence="10" id="KW-0812">Transmembrane</keyword>
<evidence type="ECO:0000259" key="12">
    <source>
        <dbReference type="PROSITE" id="PS50110"/>
    </source>
</evidence>
<dbReference type="EMBL" id="JACJVP010000024">
    <property type="protein sequence ID" value="MBB6671882.1"/>
    <property type="molecule type" value="Genomic_DNA"/>
</dbReference>
<gene>
    <name evidence="13" type="ORF">H7C19_14420</name>
</gene>
<proteinExistence type="predicted"/>
<dbReference type="InterPro" id="IPR011006">
    <property type="entry name" value="CheY-like_superfamily"/>
</dbReference>
<dbReference type="PROSITE" id="PS50110">
    <property type="entry name" value="RESPONSE_REGULATORY"/>
    <property type="match status" value="1"/>
</dbReference>
<dbReference type="SMART" id="SM00448">
    <property type="entry name" value="REC"/>
    <property type="match status" value="1"/>
</dbReference>
<comment type="catalytic activity">
    <reaction evidence="1">
        <text>ATP + protein L-histidine = ADP + protein N-phospho-L-histidine.</text>
        <dbReference type="EC" id="2.7.13.3"/>
    </reaction>
</comment>
<dbReference type="AlphaFoldDB" id="A0A7X0RQP0"/>